<feature type="domain" description="UspA" evidence="3">
    <location>
        <begin position="1"/>
        <end position="145"/>
    </location>
</feature>
<dbReference type="CDD" id="cd00293">
    <property type="entry name" value="USP-like"/>
    <property type="match status" value="1"/>
</dbReference>
<evidence type="ECO:0000313" key="5">
    <source>
        <dbReference type="Proteomes" id="UP000285324"/>
    </source>
</evidence>
<evidence type="ECO:0000259" key="3">
    <source>
        <dbReference type="Pfam" id="PF00582"/>
    </source>
</evidence>
<comment type="similarity">
    <text evidence="1">Belongs to the universal stress protein A family.</text>
</comment>
<keyword evidence="2" id="KW-1133">Transmembrane helix</keyword>
<evidence type="ECO:0000256" key="1">
    <source>
        <dbReference type="ARBA" id="ARBA00008791"/>
    </source>
</evidence>
<dbReference type="PRINTS" id="PR01438">
    <property type="entry name" value="UNVRSLSTRESS"/>
</dbReference>
<protein>
    <submittedName>
        <fullName evidence="4">Universal stress protein</fullName>
    </submittedName>
</protein>
<accession>A0A424WIH1</accession>
<keyword evidence="2" id="KW-0472">Membrane</keyword>
<dbReference type="PANTHER" id="PTHR46268:SF15">
    <property type="entry name" value="UNIVERSAL STRESS PROTEIN HP_0031"/>
    <property type="match status" value="1"/>
</dbReference>
<evidence type="ECO:0000313" key="4">
    <source>
        <dbReference type="EMBL" id="RPJ93055.1"/>
    </source>
</evidence>
<dbReference type="Gene3D" id="3.40.50.620">
    <property type="entry name" value="HUPs"/>
    <property type="match status" value="1"/>
</dbReference>
<feature type="transmembrane region" description="Helical" evidence="2">
    <location>
        <begin position="20"/>
        <end position="42"/>
    </location>
</feature>
<dbReference type="AlphaFoldDB" id="A0A424WIH1"/>
<gene>
    <name evidence="4" type="ORF">DY367_03845</name>
</gene>
<evidence type="ECO:0000256" key="2">
    <source>
        <dbReference type="SAM" id="Phobius"/>
    </source>
</evidence>
<organism evidence="4 5">
    <name type="scientific">Alcaligenes xylosoxydans xylosoxydans</name>
    <name type="common">Achromobacter xylosoxidans</name>
    <dbReference type="NCBI Taxonomy" id="85698"/>
    <lineage>
        <taxon>Bacteria</taxon>
        <taxon>Pseudomonadati</taxon>
        <taxon>Pseudomonadota</taxon>
        <taxon>Betaproteobacteria</taxon>
        <taxon>Burkholderiales</taxon>
        <taxon>Alcaligenaceae</taxon>
        <taxon>Achromobacter</taxon>
    </lineage>
</organism>
<dbReference type="Pfam" id="PF00582">
    <property type="entry name" value="Usp"/>
    <property type="match status" value="1"/>
</dbReference>
<dbReference type="EMBL" id="QVXO01000004">
    <property type="protein sequence ID" value="RPJ93055.1"/>
    <property type="molecule type" value="Genomic_DNA"/>
</dbReference>
<keyword evidence="2" id="KW-0812">Transmembrane</keyword>
<sequence length="145" mass="15342">MYKHILIPIDGSERSYAGLAQGLGLASALGASVTVLTVYSAYRPTSMETVHLEGVHTEYEREAKELARSYLSQAAAQATAAGVSCTTEMRESNNPAQTIIDIAMTQGCDLIAMASRGHGGLAAVLLGSQTQKVMAHSTLPVIVYR</sequence>
<dbReference type="OrthoDB" id="5295044at2"/>
<dbReference type="InterPro" id="IPR006015">
    <property type="entry name" value="Universal_stress_UspA"/>
</dbReference>
<proteinExistence type="inferred from homology"/>
<dbReference type="SUPFAM" id="SSF52402">
    <property type="entry name" value="Adenine nucleotide alpha hydrolases-like"/>
    <property type="match status" value="1"/>
</dbReference>
<dbReference type="Proteomes" id="UP000285324">
    <property type="component" value="Unassembled WGS sequence"/>
</dbReference>
<dbReference type="InterPro" id="IPR014729">
    <property type="entry name" value="Rossmann-like_a/b/a_fold"/>
</dbReference>
<dbReference type="InterPro" id="IPR006016">
    <property type="entry name" value="UspA"/>
</dbReference>
<dbReference type="PANTHER" id="PTHR46268">
    <property type="entry name" value="STRESS RESPONSE PROTEIN NHAX"/>
    <property type="match status" value="1"/>
</dbReference>
<dbReference type="RefSeq" id="WP_059375544.1">
    <property type="nucleotide sequence ID" value="NZ_CP061008.1"/>
</dbReference>
<reference evidence="4 5" key="1">
    <citation type="submission" date="2018-08" db="EMBL/GenBank/DDBJ databases">
        <title>Achromobacter xylosoxidans Genome sequencing and assembly.</title>
        <authorList>
            <person name="Wang R."/>
            <person name="Rensing C."/>
            <person name="Li Y."/>
        </authorList>
    </citation>
    <scope>NUCLEOTIDE SEQUENCE [LARGE SCALE GENOMIC DNA]</scope>
    <source>
        <strain evidence="4 5">GD003A</strain>
    </source>
</reference>
<name>A0A424WIH1_ALCXX</name>
<comment type="caution">
    <text evidence="4">The sequence shown here is derived from an EMBL/GenBank/DDBJ whole genome shotgun (WGS) entry which is preliminary data.</text>
</comment>